<reference evidence="2" key="1">
    <citation type="journal article" date="2014" name="Int. J. Syst. Evol. Microbiol.">
        <title>Complete genome sequence of Corynebacterium casei LMG S-19264T (=DSM 44701T), isolated from a smear-ripened cheese.</title>
        <authorList>
            <consortium name="US DOE Joint Genome Institute (JGI-PGF)"/>
            <person name="Walter F."/>
            <person name="Albersmeier A."/>
            <person name="Kalinowski J."/>
            <person name="Ruckert C."/>
        </authorList>
    </citation>
    <scope>NUCLEOTIDE SEQUENCE</scope>
    <source>
        <strain evidence="2">CGMCC 4.5737</strain>
    </source>
</reference>
<gene>
    <name evidence="2" type="ORF">GCM10012275_42280</name>
</gene>
<comment type="caution">
    <text evidence="2">The sequence shown here is derived from an EMBL/GenBank/DDBJ whole genome shotgun (WGS) entry which is preliminary data.</text>
</comment>
<dbReference type="EMBL" id="BMMK01000021">
    <property type="protein sequence ID" value="GGM67281.1"/>
    <property type="molecule type" value="Genomic_DNA"/>
</dbReference>
<organism evidence="2 3">
    <name type="scientific">Longimycelium tulufanense</name>
    <dbReference type="NCBI Taxonomy" id="907463"/>
    <lineage>
        <taxon>Bacteria</taxon>
        <taxon>Bacillati</taxon>
        <taxon>Actinomycetota</taxon>
        <taxon>Actinomycetes</taxon>
        <taxon>Pseudonocardiales</taxon>
        <taxon>Pseudonocardiaceae</taxon>
        <taxon>Longimycelium</taxon>
    </lineage>
</organism>
<name>A0A8J3FXZ6_9PSEU</name>
<evidence type="ECO:0000256" key="1">
    <source>
        <dbReference type="SAM" id="Phobius"/>
    </source>
</evidence>
<accession>A0A8J3FXZ6</accession>
<feature type="transmembrane region" description="Helical" evidence="1">
    <location>
        <begin position="29"/>
        <end position="54"/>
    </location>
</feature>
<protein>
    <submittedName>
        <fullName evidence="2">Uncharacterized protein</fullName>
    </submittedName>
</protein>
<evidence type="ECO:0000313" key="2">
    <source>
        <dbReference type="EMBL" id="GGM67281.1"/>
    </source>
</evidence>
<keyword evidence="3" id="KW-1185">Reference proteome</keyword>
<dbReference type="Proteomes" id="UP000637578">
    <property type="component" value="Unassembled WGS sequence"/>
</dbReference>
<keyword evidence="1" id="KW-1133">Transmembrane helix</keyword>
<keyword evidence="1" id="KW-0812">Transmembrane</keyword>
<evidence type="ECO:0000313" key="3">
    <source>
        <dbReference type="Proteomes" id="UP000637578"/>
    </source>
</evidence>
<keyword evidence="1" id="KW-0472">Membrane</keyword>
<sequence length="60" mass="6206">MADPFPGITASTWEDIGGPWEGRAMLTVIVSWILAGLGILVLLGMTLAGVLTAGKGRPAR</sequence>
<proteinExistence type="predicted"/>
<reference evidence="2" key="2">
    <citation type="submission" date="2020-09" db="EMBL/GenBank/DDBJ databases">
        <authorList>
            <person name="Sun Q."/>
            <person name="Zhou Y."/>
        </authorList>
    </citation>
    <scope>NUCLEOTIDE SEQUENCE</scope>
    <source>
        <strain evidence="2">CGMCC 4.5737</strain>
    </source>
</reference>
<dbReference type="AlphaFoldDB" id="A0A8J3FXZ6"/>